<dbReference type="OrthoDB" id="9813918at2"/>
<dbReference type="GO" id="GO:0005737">
    <property type="term" value="C:cytoplasm"/>
    <property type="evidence" value="ECO:0007669"/>
    <property type="project" value="TreeGrafter"/>
</dbReference>
<dbReference type="PIRSF" id="PIRSF000883">
    <property type="entry name" value="Pesterase_MJ0912"/>
    <property type="match status" value="1"/>
</dbReference>
<evidence type="ECO:0000313" key="3">
    <source>
        <dbReference type="EMBL" id="AOM79245.1"/>
    </source>
</evidence>
<dbReference type="InterPro" id="IPR024654">
    <property type="entry name" value="Calcineurin-like_PHP_lpxH"/>
</dbReference>
<dbReference type="InterPro" id="IPR029052">
    <property type="entry name" value="Metallo-depent_PP-like"/>
</dbReference>
<dbReference type="Pfam" id="PF12850">
    <property type="entry name" value="Metallophos_2"/>
    <property type="match status" value="1"/>
</dbReference>
<dbReference type="InterPro" id="IPR050126">
    <property type="entry name" value="Ap4A_hydrolase"/>
</dbReference>
<feature type="domain" description="Calcineurin-like phosphoesterase" evidence="2">
    <location>
        <begin position="1"/>
        <end position="205"/>
    </location>
</feature>
<dbReference type="CDD" id="cd00838">
    <property type="entry name" value="MPP_superfamily"/>
    <property type="match status" value="1"/>
</dbReference>
<organism evidence="3 4">
    <name type="scientific">Pedobacter steynii</name>
    <dbReference type="NCBI Taxonomy" id="430522"/>
    <lineage>
        <taxon>Bacteria</taxon>
        <taxon>Pseudomonadati</taxon>
        <taxon>Bacteroidota</taxon>
        <taxon>Sphingobacteriia</taxon>
        <taxon>Sphingobacteriales</taxon>
        <taxon>Sphingobacteriaceae</taxon>
        <taxon>Pedobacter</taxon>
    </lineage>
</organism>
<dbReference type="GO" id="GO:0016791">
    <property type="term" value="F:phosphatase activity"/>
    <property type="evidence" value="ECO:0007669"/>
    <property type="project" value="TreeGrafter"/>
</dbReference>
<dbReference type="PANTHER" id="PTHR42850:SF2">
    <property type="entry name" value="BLL5683 PROTEIN"/>
    <property type="match status" value="1"/>
</dbReference>
<dbReference type="SUPFAM" id="SSF56300">
    <property type="entry name" value="Metallo-dependent phosphatases"/>
    <property type="match status" value="1"/>
</dbReference>
<dbReference type="RefSeq" id="WP_069380908.1">
    <property type="nucleotide sequence ID" value="NZ_CP017141.1"/>
</dbReference>
<evidence type="ECO:0000256" key="1">
    <source>
        <dbReference type="ARBA" id="ARBA00008950"/>
    </source>
</evidence>
<dbReference type="AlphaFoldDB" id="A0A1D7QKP1"/>
<keyword evidence="4" id="KW-1185">Reference proteome</keyword>
<sequence length="253" mass="28148">MKIAIISDIHGNLPALKAVFEDIRLFGADRIYCLGDLTDGAPWNNEVTELIRSKGIPTIMGNHDERIAFDHPVFSLSKHSREEQEARLTTINHTKSTITSDNKAFLAGLPASIRLTFGSVTILLVHGSPGSNEEYIYDQHEEKTLMKMLNDQEADVMVCGHTHLSFIRLLSTEEAGKSKLVINAGSVGRSKEQDRKACYLQLNINNEGDNMESATVVPVICKVDYPIAETIEGIRNSTVPDFYADFLEQEQRA</sequence>
<dbReference type="KEGG" id="psty:BFS30_19990"/>
<dbReference type="Proteomes" id="UP000094313">
    <property type="component" value="Chromosome"/>
</dbReference>
<reference evidence="3 4" key="1">
    <citation type="submission" date="2016-08" db="EMBL/GenBank/DDBJ databases">
        <authorList>
            <person name="Seilhamer J.J."/>
        </authorList>
    </citation>
    <scope>NUCLEOTIDE SEQUENCE [LARGE SCALE GENOMIC DNA]</scope>
    <source>
        <strain evidence="3 4">DX4</strain>
    </source>
</reference>
<gene>
    <name evidence="3" type="ORF">BFS30_19990</name>
</gene>
<protein>
    <recommendedName>
        <fullName evidence="2">Calcineurin-like phosphoesterase domain-containing protein</fullName>
    </recommendedName>
</protein>
<dbReference type="PANTHER" id="PTHR42850">
    <property type="entry name" value="METALLOPHOSPHOESTERASE"/>
    <property type="match status" value="1"/>
</dbReference>
<accession>A0A1D7QKP1</accession>
<dbReference type="EMBL" id="CP017141">
    <property type="protein sequence ID" value="AOM79245.1"/>
    <property type="molecule type" value="Genomic_DNA"/>
</dbReference>
<proteinExistence type="inferred from homology"/>
<name>A0A1D7QKP1_9SPHI</name>
<dbReference type="InterPro" id="IPR011152">
    <property type="entry name" value="Pesterase_MJ0912"/>
</dbReference>
<dbReference type="Gene3D" id="3.60.21.10">
    <property type="match status" value="1"/>
</dbReference>
<comment type="similarity">
    <text evidence="1">Belongs to the metallophosphoesterase superfamily. YfcE family.</text>
</comment>
<evidence type="ECO:0000259" key="2">
    <source>
        <dbReference type="Pfam" id="PF12850"/>
    </source>
</evidence>
<evidence type="ECO:0000313" key="4">
    <source>
        <dbReference type="Proteomes" id="UP000094313"/>
    </source>
</evidence>